<keyword evidence="3" id="KW-1185">Reference proteome</keyword>
<proteinExistence type="predicted"/>
<feature type="transmembrane region" description="Helical" evidence="1">
    <location>
        <begin position="71"/>
        <end position="95"/>
    </location>
</feature>
<dbReference type="EMBL" id="KZ613481">
    <property type="protein sequence ID" value="PMD21481.1"/>
    <property type="molecule type" value="Genomic_DNA"/>
</dbReference>
<protein>
    <submittedName>
        <fullName evidence="2">Uncharacterized protein</fullName>
    </submittedName>
</protein>
<accession>A0A2J6Q5G8</accession>
<dbReference type="AlphaFoldDB" id="A0A2J6Q5G8"/>
<name>A0A2J6Q5G8_9HELO</name>
<feature type="transmembrane region" description="Helical" evidence="1">
    <location>
        <begin position="29"/>
        <end position="51"/>
    </location>
</feature>
<evidence type="ECO:0000313" key="3">
    <source>
        <dbReference type="Proteomes" id="UP000235672"/>
    </source>
</evidence>
<keyword evidence="1" id="KW-0472">Membrane</keyword>
<evidence type="ECO:0000313" key="2">
    <source>
        <dbReference type="EMBL" id="PMD21481.1"/>
    </source>
</evidence>
<organism evidence="2 3">
    <name type="scientific">Hyaloscypha hepaticicola</name>
    <dbReference type="NCBI Taxonomy" id="2082293"/>
    <lineage>
        <taxon>Eukaryota</taxon>
        <taxon>Fungi</taxon>
        <taxon>Dikarya</taxon>
        <taxon>Ascomycota</taxon>
        <taxon>Pezizomycotina</taxon>
        <taxon>Leotiomycetes</taxon>
        <taxon>Helotiales</taxon>
        <taxon>Hyaloscyphaceae</taxon>
        <taxon>Hyaloscypha</taxon>
    </lineage>
</organism>
<keyword evidence="1" id="KW-0812">Transmembrane</keyword>
<sequence length="188" mass="19940">MAYQSSSPQIMTGTQPVTGKAPISKWWPIGVFCSSVFFFALGGGLIGGGSASVSCSYYDYSCSDNAGEVNGGLACIAIAAILKLVFWVLLITWCVQRRRARAPTTVVYVNAQANAEAGTVQKPQPIATVYSAPQRDYTVQQASEYGIAAAHAEFPPVVEKQPITRYCGQCGTGTTTPYCSQCGSQVPM</sequence>
<reference evidence="2 3" key="1">
    <citation type="submission" date="2016-05" db="EMBL/GenBank/DDBJ databases">
        <title>A degradative enzymes factory behind the ericoid mycorrhizal symbiosis.</title>
        <authorList>
            <consortium name="DOE Joint Genome Institute"/>
            <person name="Martino E."/>
            <person name="Morin E."/>
            <person name="Grelet G."/>
            <person name="Kuo A."/>
            <person name="Kohler A."/>
            <person name="Daghino S."/>
            <person name="Barry K."/>
            <person name="Choi C."/>
            <person name="Cichocki N."/>
            <person name="Clum A."/>
            <person name="Copeland A."/>
            <person name="Hainaut M."/>
            <person name="Haridas S."/>
            <person name="Labutti K."/>
            <person name="Lindquist E."/>
            <person name="Lipzen A."/>
            <person name="Khouja H.-R."/>
            <person name="Murat C."/>
            <person name="Ohm R."/>
            <person name="Olson A."/>
            <person name="Spatafora J."/>
            <person name="Veneault-Fourrey C."/>
            <person name="Henrissat B."/>
            <person name="Grigoriev I."/>
            <person name="Martin F."/>
            <person name="Perotto S."/>
        </authorList>
    </citation>
    <scope>NUCLEOTIDE SEQUENCE [LARGE SCALE GENOMIC DNA]</scope>
    <source>
        <strain evidence="2 3">UAMH 7357</strain>
    </source>
</reference>
<dbReference type="Proteomes" id="UP000235672">
    <property type="component" value="Unassembled WGS sequence"/>
</dbReference>
<evidence type="ECO:0000256" key="1">
    <source>
        <dbReference type="SAM" id="Phobius"/>
    </source>
</evidence>
<gene>
    <name evidence="2" type="ORF">NA56DRAFT_645738</name>
</gene>
<keyword evidence="1" id="KW-1133">Transmembrane helix</keyword>
<dbReference type="OrthoDB" id="3453456at2759"/>